<accession>A0AAW8FIH9</accession>
<evidence type="ECO:0000313" key="2">
    <source>
        <dbReference type="Proteomes" id="UP001234216"/>
    </source>
</evidence>
<evidence type="ECO:0000313" key="1">
    <source>
        <dbReference type="EMBL" id="MDQ0909594.1"/>
    </source>
</evidence>
<organism evidence="1 2">
    <name type="scientific">Streptomyces canus</name>
    <dbReference type="NCBI Taxonomy" id="58343"/>
    <lineage>
        <taxon>Bacteria</taxon>
        <taxon>Bacillati</taxon>
        <taxon>Actinomycetota</taxon>
        <taxon>Actinomycetes</taxon>
        <taxon>Kitasatosporales</taxon>
        <taxon>Streptomycetaceae</taxon>
        <taxon>Streptomyces</taxon>
        <taxon>Streptomyces aurantiacus group</taxon>
    </lineage>
</organism>
<reference evidence="1" key="1">
    <citation type="submission" date="2023-07" db="EMBL/GenBank/DDBJ databases">
        <title>Comparative genomics of wheat-associated soil bacteria to identify genetic determinants of phenazine resistance.</title>
        <authorList>
            <person name="Mouncey N."/>
        </authorList>
    </citation>
    <scope>NUCLEOTIDE SEQUENCE</scope>
    <source>
        <strain evidence="1">V4I22</strain>
    </source>
</reference>
<dbReference type="EMBL" id="JAUSZV010000005">
    <property type="protein sequence ID" value="MDQ0909594.1"/>
    <property type="molecule type" value="Genomic_DNA"/>
</dbReference>
<protein>
    <submittedName>
        <fullName evidence="1">Uncharacterized protein</fullName>
    </submittedName>
</protein>
<gene>
    <name evidence="1" type="ORF">QFZ22_005579</name>
</gene>
<comment type="caution">
    <text evidence="1">The sequence shown here is derived from an EMBL/GenBank/DDBJ whole genome shotgun (WGS) entry which is preliminary data.</text>
</comment>
<dbReference type="Proteomes" id="UP001234216">
    <property type="component" value="Unassembled WGS sequence"/>
</dbReference>
<sequence length="86" mass="9146">MLRLGLKTPLAVLRGLVDVAEGLGADVESLEWSKALQAIRPARSEVRSRAWSLAGENAPDTDGRVVVDLASVFVNARSDKEDAGTT</sequence>
<proteinExistence type="predicted"/>
<name>A0AAW8FIH9_9ACTN</name>
<dbReference type="AlphaFoldDB" id="A0AAW8FIH9"/>